<organism evidence="1 2">
    <name type="scientific">Panagrolaimus sp. PS1159</name>
    <dbReference type="NCBI Taxonomy" id="55785"/>
    <lineage>
        <taxon>Eukaryota</taxon>
        <taxon>Metazoa</taxon>
        <taxon>Ecdysozoa</taxon>
        <taxon>Nematoda</taxon>
        <taxon>Chromadorea</taxon>
        <taxon>Rhabditida</taxon>
        <taxon>Tylenchina</taxon>
        <taxon>Panagrolaimomorpha</taxon>
        <taxon>Panagrolaimoidea</taxon>
        <taxon>Panagrolaimidae</taxon>
        <taxon>Panagrolaimus</taxon>
    </lineage>
</organism>
<protein>
    <submittedName>
        <fullName evidence="2">Uncharacterized protein</fullName>
    </submittedName>
</protein>
<evidence type="ECO:0000313" key="2">
    <source>
        <dbReference type="WBParaSite" id="PS1159_v2.g17129.t2"/>
    </source>
</evidence>
<name>A0AC35FG29_9BILA</name>
<reference evidence="2" key="1">
    <citation type="submission" date="2022-11" db="UniProtKB">
        <authorList>
            <consortium name="WormBaseParasite"/>
        </authorList>
    </citation>
    <scope>IDENTIFICATION</scope>
</reference>
<evidence type="ECO:0000313" key="1">
    <source>
        <dbReference type="Proteomes" id="UP000887580"/>
    </source>
</evidence>
<dbReference type="WBParaSite" id="PS1159_v2.g17129.t2">
    <property type="protein sequence ID" value="PS1159_v2.g17129.t2"/>
    <property type="gene ID" value="PS1159_v2.g17129"/>
</dbReference>
<dbReference type="Proteomes" id="UP000887580">
    <property type="component" value="Unplaced"/>
</dbReference>
<accession>A0AC35FG29</accession>
<proteinExistence type="predicted"/>
<sequence length="474" mass="54156">MVYRDESSGESREISPSTPSSSESISPFSGISKRKILSKPMLSCAICGGKTKCRHFGAVSCNACAAFFRRTIAEKRKYSCLQKENCVLLSNLVRRMCRFCRFKKCVEQGMQEDEVLSLGSSSNNSSTSMLMTTSPPSSNHSFSLTALMPITNNTNYYNNNNINISNNNYEVSKKKQKKQKPLILKFSFSSIPGVSSEILRNLLYCYESVVPNRLSVSPTITLNINKPSVLPKTYYQIGNESKVFWSFYKSSGLSQFIKEQNLEENIKDLAFGWNVLQCLHNTVKFDGVSQNRIYFIDHTYLSISESALSEWYASDPELARDRQCMTRLSAPMWHRIYDACVQLKDAHFSNIEMACFFAFVMTSSIIHKSSNNIETRKLVEPFTNQLFRALSQHYDENYSGDGEMACKIGRIVMMLSVYSEIHSLFSEHNQQLILCGRKSEYEREVHNLLSEHRQQLTLCGRKSEYEEVPYTCKT</sequence>